<dbReference type="InterPro" id="IPR051344">
    <property type="entry name" value="Vgb"/>
</dbReference>
<sequence>MTRLMRSPVLALGLSAVLALSASPAVLAQETHGATVDIHEWAVPYEESRPRDPYVAPDGTIWFVGQRSHYVATLDPETGEFTRTDLVDGAGPHTVIADEEGAWYAGNRVGHIGFVDPDTREIEIIEIPGDGPRDVHTMDFDSEGNLWFTLQGANQLGFMDRETREITLWDVERSGSRPYGIMVDDNDQPWAVLFGTNRLATVVDGELREIDLPRETTRPRRMALPGDGTVWYVDYADGYIGRYDMESEEITEWRTPSAENSRPYAMTSDDSGMLWFVETGPQPNVFVGFDPESETFTAPVDVPSGGGTVRHMVFDPETRFIWFGADTNTIGRAGVQDAP</sequence>
<evidence type="ECO:0000256" key="1">
    <source>
        <dbReference type="SAM" id="SignalP"/>
    </source>
</evidence>
<feature type="signal peptide" evidence="1">
    <location>
        <begin position="1"/>
        <end position="28"/>
    </location>
</feature>
<dbReference type="Pfam" id="PF24684">
    <property type="entry name" value="Vgb_lyase"/>
    <property type="match status" value="1"/>
</dbReference>
<dbReference type="Proteomes" id="UP000648722">
    <property type="component" value="Unassembled WGS sequence"/>
</dbReference>
<dbReference type="Gene3D" id="2.130.10.10">
    <property type="entry name" value="YVTN repeat-like/Quinoprotein amine dehydrogenase"/>
    <property type="match status" value="2"/>
</dbReference>
<keyword evidence="3" id="KW-1185">Reference proteome</keyword>
<name>A0ABQ1XMW5_9PROT</name>
<dbReference type="RefSeq" id="WP_188451668.1">
    <property type="nucleotide sequence ID" value="NZ_BMFS01000004.1"/>
</dbReference>
<dbReference type="EMBL" id="BMFS01000004">
    <property type="protein sequence ID" value="GGG97960.1"/>
    <property type="molecule type" value="Genomic_DNA"/>
</dbReference>
<evidence type="ECO:0008006" key="4">
    <source>
        <dbReference type="Google" id="ProtNLM"/>
    </source>
</evidence>
<gene>
    <name evidence="2" type="ORF">GCM10007420_12170</name>
</gene>
<dbReference type="PANTHER" id="PTHR40274">
    <property type="entry name" value="VIRGINIAMYCIN B LYASE"/>
    <property type="match status" value="1"/>
</dbReference>
<feature type="chain" id="PRO_5045199347" description="Lyase" evidence="1">
    <location>
        <begin position="29"/>
        <end position="339"/>
    </location>
</feature>
<dbReference type="PANTHER" id="PTHR40274:SF3">
    <property type="entry name" value="VIRGINIAMYCIN B LYASE"/>
    <property type="match status" value="1"/>
</dbReference>
<evidence type="ECO:0000313" key="2">
    <source>
        <dbReference type="EMBL" id="GGG97960.1"/>
    </source>
</evidence>
<proteinExistence type="predicted"/>
<comment type="caution">
    <text evidence="2">The sequence shown here is derived from an EMBL/GenBank/DDBJ whole genome shotgun (WGS) entry which is preliminary data.</text>
</comment>
<keyword evidence="1" id="KW-0732">Signal</keyword>
<protein>
    <recommendedName>
        <fullName evidence="4">Lyase</fullName>
    </recommendedName>
</protein>
<reference evidence="3" key="1">
    <citation type="journal article" date="2019" name="Int. J. Syst. Evol. Microbiol.">
        <title>The Global Catalogue of Microorganisms (GCM) 10K type strain sequencing project: providing services to taxonomists for standard genome sequencing and annotation.</title>
        <authorList>
            <consortium name="The Broad Institute Genomics Platform"/>
            <consortium name="The Broad Institute Genome Sequencing Center for Infectious Disease"/>
            <person name="Wu L."/>
            <person name="Ma J."/>
        </authorList>
    </citation>
    <scope>NUCLEOTIDE SEQUENCE [LARGE SCALE GENOMIC DNA]</scope>
    <source>
        <strain evidence="3">CGMCC 1.12766</strain>
    </source>
</reference>
<dbReference type="SUPFAM" id="SSF101898">
    <property type="entry name" value="NHL repeat"/>
    <property type="match status" value="1"/>
</dbReference>
<organism evidence="2 3">
    <name type="scientific">Glycocaulis albus</name>
    <dbReference type="NCBI Taxonomy" id="1382801"/>
    <lineage>
        <taxon>Bacteria</taxon>
        <taxon>Pseudomonadati</taxon>
        <taxon>Pseudomonadota</taxon>
        <taxon>Alphaproteobacteria</taxon>
        <taxon>Maricaulales</taxon>
        <taxon>Maricaulaceae</taxon>
        <taxon>Glycocaulis</taxon>
    </lineage>
</organism>
<evidence type="ECO:0000313" key="3">
    <source>
        <dbReference type="Proteomes" id="UP000648722"/>
    </source>
</evidence>
<accession>A0ABQ1XMW5</accession>
<dbReference type="InterPro" id="IPR015943">
    <property type="entry name" value="WD40/YVTN_repeat-like_dom_sf"/>
</dbReference>